<keyword evidence="2" id="KW-1185">Reference proteome</keyword>
<organism evidence="1 2">
    <name type="scientific">Desulfonema magnum</name>
    <dbReference type="NCBI Taxonomy" id="45655"/>
    <lineage>
        <taxon>Bacteria</taxon>
        <taxon>Pseudomonadati</taxon>
        <taxon>Thermodesulfobacteriota</taxon>
        <taxon>Desulfobacteria</taxon>
        <taxon>Desulfobacterales</taxon>
        <taxon>Desulfococcaceae</taxon>
        <taxon>Desulfonema</taxon>
    </lineage>
</organism>
<gene>
    <name evidence="1" type="ORF">dnm_078200</name>
</gene>
<dbReference type="KEGG" id="dmm:dnm_078200"/>
<proteinExistence type="predicted"/>
<sequence length="61" mass="6479">MLARSGSGRFPKCSPGIDKFRAFPADLSIPRERFRAFPKCSPGAVQGVSRNACVIIPAVGS</sequence>
<dbReference type="Proteomes" id="UP000663722">
    <property type="component" value="Chromosome"/>
</dbReference>
<name>A0A975BU19_9BACT</name>
<dbReference type="EMBL" id="CP061800">
    <property type="protein sequence ID" value="QTA91746.1"/>
    <property type="molecule type" value="Genomic_DNA"/>
</dbReference>
<accession>A0A975BU19</accession>
<protein>
    <submittedName>
        <fullName evidence="1">Uncharacterized protein</fullName>
    </submittedName>
</protein>
<dbReference type="AlphaFoldDB" id="A0A975BU19"/>
<evidence type="ECO:0000313" key="2">
    <source>
        <dbReference type="Proteomes" id="UP000663722"/>
    </source>
</evidence>
<reference evidence="1" key="1">
    <citation type="journal article" date="2021" name="Microb. Physiol.">
        <title>Proteogenomic Insights into the Physiology of Marine, Sulfate-Reducing, Filamentous Desulfonema limicola and Desulfonema magnum.</title>
        <authorList>
            <person name="Schnaars V."/>
            <person name="Wohlbrand L."/>
            <person name="Scheve S."/>
            <person name="Hinrichs C."/>
            <person name="Reinhardt R."/>
            <person name="Rabus R."/>
        </authorList>
    </citation>
    <scope>NUCLEOTIDE SEQUENCE</scope>
    <source>
        <strain evidence="1">4be13</strain>
    </source>
</reference>
<evidence type="ECO:0000313" key="1">
    <source>
        <dbReference type="EMBL" id="QTA91746.1"/>
    </source>
</evidence>